<reference evidence="6" key="1">
    <citation type="journal article" date="2020" name="mSystems">
        <title>Genome- and Community-Level Interaction Insights into Carbon Utilization and Element Cycling Functions of Hydrothermarchaeota in Hydrothermal Sediment.</title>
        <authorList>
            <person name="Zhou Z."/>
            <person name="Liu Y."/>
            <person name="Xu W."/>
            <person name="Pan J."/>
            <person name="Luo Z.H."/>
            <person name="Li M."/>
        </authorList>
    </citation>
    <scope>NUCLEOTIDE SEQUENCE [LARGE SCALE GENOMIC DNA]</scope>
    <source>
        <strain evidence="5">SpSt-629</strain>
        <strain evidence="6">SpSt-688</strain>
    </source>
</reference>
<proteinExistence type="predicted"/>
<dbReference type="InterPro" id="IPR039907">
    <property type="entry name" value="NOB1"/>
</dbReference>
<evidence type="ECO:0000256" key="2">
    <source>
        <dbReference type="ARBA" id="ARBA00022723"/>
    </source>
</evidence>
<dbReference type="InterPro" id="IPR029060">
    <property type="entry name" value="PIN-like_dom_sf"/>
</dbReference>
<feature type="domain" description="PIN" evidence="4">
    <location>
        <begin position="25"/>
        <end position="133"/>
    </location>
</feature>
<gene>
    <name evidence="5" type="ORF">ENT99_00155</name>
    <name evidence="6" type="ORF">ENU64_02860</name>
</gene>
<dbReference type="GO" id="GO:0030490">
    <property type="term" value="P:maturation of SSU-rRNA"/>
    <property type="evidence" value="ECO:0007669"/>
    <property type="project" value="TreeGrafter"/>
</dbReference>
<dbReference type="PANTHER" id="PTHR12814">
    <property type="entry name" value="RNA-BINDING PROTEIN NOB1"/>
    <property type="match status" value="1"/>
</dbReference>
<keyword evidence="1" id="KW-0540">Nuclease</keyword>
<dbReference type="Gene3D" id="3.40.50.1010">
    <property type="entry name" value="5'-nuclease"/>
    <property type="match status" value="1"/>
</dbReference>
<sequence>MSLGLGLSDLRDLKHIEGCRVVNSEVYIFDTAAFLSALQLYIYRGEIVTTPSVVKEVKDSESIARLDVAAAVDRFHVEEPSARYIEEAKSIAKRMNLYGELSETDIEVLALAIEYRSRGRRPIVFTDDYDMQKILKTIGIEFRSIKNLGIHSGKRI</sequence>
<dbReference type="AlphaFoldDB" id="A0A7J3MXS5"/>
<evidence type="ECO:0000259" key="4">
    <source>
        <dbReference type="SMART" id="SM00670"/>
    </source>
</evidence>
<dbReference type="InterPro" id="IPR002716">
    <property type="entry name" value="PIN_dom"/>
</dbReference>
<dbReference type="InterPro" id="IPR033411">
    <property type="entry name" value="Ribonuclease_PIN"/>
</dbReference>
<keyword evidence="3" id="KW-0378">Hydrolase</keyword>
<accession>A0A7J3MXS5</accession>
<evidence type="ECO:0000256" key="1">
    <source>
        <dbReference type="ARBA" id="ARBA00022722"/>
    </source>
</evidence>
<dbReference type="GO" id="GO:0030688">
    <property type="term" value="C:preribosome, small subunit precursor"/>
    <property type="evidence" value="ECO:0007669"/>
    <property type="project" value="TreeGrafter"/>
</dbReference>
<keyword evidence="2" id="KW-0479">Metal-binding</keyword>
<dbReference type="SUPFAM" id="SSF88723">
    <property type="entry name" value="PIN domain-like"/>
    <property type="match status" value="1"/>
</dbReference>
<dbReference type="Pfam" id="PF17146">
    <property type="entry name" value="PIN_6"/>
    <property type="match status" value="1"/>
</dbReference>
<evidence type="ECO:0000313" key="5">
    <source>
        <dbReference type="EMBL" id="HFQ78100.1"/>
    </source>
</evidence>
<evidence type="ECO:0000256" key="3">
    <source>
        <dbReference type="ARBA" id="ARBA00022801"/>
    </source>
</evidence>
<dbReference type="GO" id="GO:0016787">
    <property type="term" value="F:hydrolase activity"/>
    <property type="evidence" value="ECO:0007669"/>
    <property type="project" value="UniProtKB-KW"/>
</dbReference>
<dbReference type="EMBL" id="DTAU01000007">
    <property type="protein sequence ID" value="HFQ78100.1"/>
    <property type="molecule type" value="Genomic_DNA"/>
</dbReference>
<organism evidence="6">
    <name type="scientific">Ignisphaera aggregans</name>
    <dbReference type="NCBI Taxonomy" id="334771"/>
    <lineage>
        <taxon>Archaea</taxon>
        <taxon>Thermoproteota</taxon>
        <taxon>Thermoprotei</taxon>
        <taxon>Desulfurococcales</taxon>
        <taxon>Desulfurococcaceae</taxon>
        <taxon>Ignisphaera</taxon>
    </lineage>
</organism>
<dbReference type="GO" id="GO:0004521">
    <property type="term" value="F:RNA endonuclease activity"/>
    <property type="evidence" value="ECO:0007669"/>
    <property type="project" value="TreeGrafter"/>
</dbReference>
<evidence type="ECO:0000313" key="6">
    <source>
        <dbReference type="EMBL" id="HGT98355.1"/>
    </source>
</evidence>
<dbReference type="GO" id="GO:0046872">
    <property type="term" value="F:metal ion binding"/>
    <property type="evidence" value="ECO:0007669"/>
    <property type="project" value="UniProtKB-KW"/>
</dbReference>
<protein>
    <recommendedName>
        <fullName evidence="4">PIN domain-containing protein</fullName>
    </recommendedName>
</protein>
<comment type="caution">
    <text evidence="6">The sequence shown here is derived from an EMBL/GenBank/DDBJ whole genome shotgun (WGS) entry which is preliminary data.</text>
</comment>
<dbReference type="EMBL" id="DTDH01000081">
    <property type="protein sequence ID" value="HGT98355.1"/>
    <property type="molecule type" value="Genomic_DNA"/>
</dbReference>
<dbReference type="CDD" id="cd09876">
    <property type="entry name" value="PIN_Nob1-like"/>
    <property type="match status" value="1"/>
</dbReference>
<name>A0A7J3MXS5_9CREN</name>
<dbReference type="SMART" id="SM00670">
    <property type="entry name" value="PINc"/>
    <property type="match status" value="1"/>
</dbReference>
<dbReference type="PANTHER" id="PTHR12814:SF2">
    <property type="entry name" value="RNA-BINDING PROTEIN NOB1"/>
    <property type="match status" value="1"/>
</dbReference>